<feature type="signal peptide" evidence="5">
    <location>
        <begin position="1"/>
        <end position="21"/>
    </location>
</feature>
<dbReference type="InterPro" id="IPR018313">
    <property type="entry name" value="SBP_3_CS"/>
</dbReference>
<evidence type="ECO:0000313" key="8">
    <source>
        <dbReference type="Proteomes" id="UP000609531"/>
    </source>
</evidence>
<keyword evidence="8" id="KW-1185">Reference proteome</keyword>
<comment type="subcellular location">
    <subcellularLocation>
        <location evidence="1">Cell envelope</location>
    </subcellularLocation>
</comment>
<proteinExistence type="inferred from homology"/>
<comment type="caution">
    <text evidence="7">The sequence shown here is derived from an EMBL/GenBank/DDBJ whole genome shotgun (WGS) entry which is preliminary data.</text>
</comment>
<dbReference type="GO" id="GO:0030313">
    <property type="term" value="C:cell envelope"/>
    <property type="evidence" value="ECO:0007669"/>
    <property type="project" value="UniProtKB-SubCell"/>
</dbReference>
<evidence type="ECO:0000256" key="5">
    <source>
        <dbReference type="SAM" id="SignalP"/>
    </source>
</evidence>
<dbReference type="SMART" id="SM00062">
    <property type="entry name" value="PBPb"/>
    <property type="match status" value="1"/>
</dbReference>
<feature type="chain" id="PRO_5038014545" evidence="5">
    <location>
        <begin position="22"/>
        <end position="476"/>
    </location>
</feature>
<feature type="region of interest" description="Disordered" evidence="4">
    <location>
        <begin position="172"/>
        <end position="205"/>
    </location>
</feature>
<reference evidence="7" key="1">
    <citation type="submission" date="2020-12" db="EMBL/GenBank/DDBJ databases">
        <title>Bacterial taxonomy.</title>
        <authorList>
            <person name="Pan X."/>
        </authorList>
    </citation>
    <scope>NUCLEOTIDE SEQUENCE</scope>
    <source>
        <strain evidence="7">B2012</strain>
    </source>
</reference>
<organism evidence="7 8">
    <name type="scientific">Acuticoccus mangrovi</name>
    <dbReference type="NCBI Taxonomy" id="2796142"/>
    <lineage>
        <taxon>Bacteria</taxon>
        <taxon>Pseudomonadati</taxon>
        <taxon>Pseudomonadota</taxon>
        <taxon>Alphaproteobacteria</taxon>
        <taxon>Hyphomicrobiales</taxon>
        <taxon>Amorphaceae</taxon>
        <taxon>Acuticoccus</taxon>
    </lineage>
</organism>
<gene>
    <name evidence="7" type="ORF">JCR33_17115</name>
</gene>
<evidence type="ECO:0000256" key="2">
    <source>
        <dbReference type="ARBA" id="ARBA00010333"/>
    </source>
</evidence>
<comment type="similarity">
    <text evidence="2">Belongs to the bacterial solute-binding protein 3 family.</text>
</comment>
<feature type="compositionally biased region" description="Low complexity" evidence="4">
    <location>
        <begin position="139"/>
        <end position="151"/>
    </location>
</feature>
<dbReference type="PANTHER" id="PTHR35936:SF17">
    <property type="entry name" value="ARGININE-BINDING EXTRACELLULAR PROTEIN ARTP"/>
    <property type="match status" value="1"/>
</dbReference>
<feature type="compositionally biased region" description="Low complexity" evidence="4">
    <location>
        <begin position="97"/>
        <end position="132"/>
    </location>
</feature>
<feature type="region of interest" description="Disordered" evidence="4">
    <location>
        <begin position="23"/>
        <end position="158"/>
    </location>
</feature>
<dbReference type="Proteomes" id="UP000609531">
    <property type="component" value="Unassembled WGS sequence"/>
</dbReference>
<dbReference type="Gene3D" id="3.40.190.10">
    <property type="entry name" value="Periplasmic binding protein-like II"/>
    <property type="match status" value="2"/>
</dbReference>
<dbReference type="PANTHER" id="PTHR35936">
    <property type="entry name" value="MEMBRANE-BOUND LYTIC MUREIN TRANSGLYCOSYLASE F"/>
    <property type="match status" value="1"/>
</dbReference>
<keyword evidence="3 5" id="KW-0732">Signal</keyword>
<dbReference type="AlphaFoldDB" id="A0A934MIQ4"/>
<protein>
    <submittedName>
        <fullName evidence="7">Transporter substrate-binding domain-containing protein</fullName>
    </submittedName>
</protein>
<evidence type="ECO:0000256" key="4">
    <source>
        <dbReference type="SAM" id="MobiDB-lite"/>
    </source>
</evidence>
<evidence type="ECO:0000259" key="6">
    <source>
        <dbReference type="SMART" id="SM00062"/>
    </source>
</evidence>
<sequence>MRTLTALLAVALIATPPMALADDEAAPTAVTSPAVTPSAGTPTAGTPTVPADGVAEPIAPAPAGEASAEEEGDTADPTAVVPSAPSTADAEAVDPPSTTASDEGEAAATAPAPSGAPAVTTEAASEATPSAVGEAASGTTPATADEAAATTPSAVDGPTAAPAVALEETPLQDEDDGAAGTAAASPAAPAAGETPAATPAEAVPTAPSPAAAAAAAALGLGLTPTTSAAATTSLSYRIGVLDDAPPFSSAGRFGVRAGFDVDVARALCSIMDATCQLVPLAADDVLSALRERRIDAAVAALARNQQLTDEVDFTDPYVRLSMRYVVPKAAVNDLEAEDRAVYAAVSGTPQADYLISTFRPPNTVWLYPNSEGMWVDLALHRLDAVLAPALTAQREFLSTPLGEPFRFATSAQRTMELSRGAAIAVRKGDDQLRERLNRAIQSLLRSPSYGEILTRHLDTEFASTPLSEQPETASGG</sequence>
<evidence type="ECO:0000313" key="7">
    <source>
        <dbReference type="EMBL" id="MBJ3777431.1"/>
    </source>
</evidence>
<dbReference type="Pfam" id="PF00497">
    <property type="entry name" value="SBP_bac_3"/>
    <property type="match status" value="1"/>
</dbReference>
<feature type="domain" description="Solute-binding protein family 3/N-terminal" evidence="6">
    <location>
        <begin position="235"/>
        <end position="460"/>
    </location>
</feature>
<evidence type="ECO:0000256" key="3">
    <source>
        <dbReference type="ARBA" id="ARBA00022729"/>
    </source>
</evidence>
<evidence type="ECO:0000256" key="1">
    <source>
        <dbReference type="ARBA" id="ARBA00004196"/>
    </source>
</evidence>
<feature type="compositionally biased region" description="Low complexity" evidence="4">
    <location>
        <begin position="26"/>
        <end position="66"/>
    </location>
</feature>
<dbReference type="PROSITE" id="PS01039">
    <property type="entry name" value="SBP_BACTERIAL_3"/>
    <property type="match status" value="1"/>
</dbReference>
<accession>A0A934MIQ4</accession>
<name>A0A934MIQ4_9HYPH</name>
<dbReference type="EMBL" id="JAEKJA010000015">
    <property type="protein sequence ID" value="MBJ3777431.1"/>
    <property type="molecule type" value="Genomic_DNA"/>
</dbReference>
<dbReference type="RefSeq" id="WP_198883334.1">
    <property type="nucleotide sequence ID" value="NZ_JAEKJA010000015.1"/>
</dbReference>
<feature type="compositionally biased region" description="Low complexity" evidence="4">
    <location>
        <begin position="178"/>
        <end position="205"/>
    </location>
</feature>
<dbReference type="SUPFAM" id="SSF53850">
    <property type="entry name" value="Periplasmic binding protein-like II"/>
    <property type="match status" value="1"/>
</dbReference>
<dbReference type="InterPro" id="IPR001638">
    <property type="entry name" value="Solute-binding_3/MltF_N"/>
</dbReference>